<dbReference type="GO" id="GO:0016787">
    <property type="term" value="F:hydrolase activity"/>
    <property type="evidence" value="ECO:0007669"/>
    <property type="project" value="UniProtKB-KW"/>
</dbReference>
<dbReference type="FunFam" id="3.30.70.2570:FF:000001">
    <property type="entry name" value="Translation factor GUF1, mitochondrial"/>
    <property type="match status" value="1"/>
</dbReference>
<dbReference type="Proteomes" id="UP001152561">
    <property type="component" value="Unassembled WGS sequence"/>
</dbReference>
<feature type="domain" description="GTP-binding protein LepA C-terminal" evidence="6">
    <location>
        <begin position="67"/>
        <end position="173"/>
    </location>
</feature>
<comment type="caution">
    <text evidence="7">The sequence shown here is derived from an EMBL/GenBank/DDBJ whole genome shotgun (WGS) entry which is preliminary data.</text>
</comment>
<protein>
    <recommendedName>
        <fullName evidence="6">GTP-binding protein LepA C-terminal domain-containing protein</fullName>
    </recommendedName>
</protein>
<dbReference type="InterPro" id="IPR006297">
    <property type="entry name" value="EF-4"/>
</dbReference>
<keyword evidence="4" id="KW-0648">Protein biosynthesis</keyword>
<gene>
    <name evidence="7" type="ORF">K7X08_031098</name>
</gene>
<dbReference type="GO" id="GO:0006412">
    <property type="term" value="P:translation"/>
    <property type="evidence" value="ECO:0007669"/>
    <property type="project" value="UniProtKB-KW"/>
</dbReference>
<accession>A0A9Q1MNR4</accession>
<dbReference type="GO" id="GO:0005525">
    <property type="term" value="F:GTP binding"/>
    <property type="evidence" value="ECO:0007669"/>
    <property type="project" value="UniProtKB-KW"/>
</dbReference>
<comment type="similarity">
    <text evidence="1">Belongs to the TRAFAC class translation factor GTPase superfamily. Classic translation factor GTPase family. LepA subfamily.</text>
</comment>
<dbReference type="PANTHER" id="PTHR43512:SF4">
    <property type="entry name" value="TRANSLATION FACTOR GUF1 HOMOLOG, CHLOROPLASTIC"/>
    <property type="match status" value="1"/>
</dbReference>
<dbReference type="PANTHER" id="PTHR43512">
    <property type="entry name" value="TRANSLATION FACTOR GUF1-RELATED"/>
    <property type="match status" value="1"/>
</dbReference>
<keyword evidence="3" id="KW-0378">Hydrolase</keyword>
<reference evidence="8" key="1">
    <citation type="journal article" date="2023" name="Proc. Natl. Acad. Sci. U.S.A.">
        <title>Genomic and structural basis for evolution of tropane alkaloid biosynthesis.</title>
        <authorList>
            <person name="Wanga Y.-J."/>
            <person name="Taina T."/>
            <person name="Yua J.-Y."/>
            <person name="Lia J."/>
            <person name="Xua B."/>
            <person name="Chenc J."/>
            <person name="D'Auriad J.C."/>
            <person name="Huanga J.-P."/>
            <person name="Huanga S.-X."/>
        </authorList>
    </citation>
    <scope>NUCLEOTIDE SEQUENCE [LARGE SCALE GENOMIC DNA]</scope>
    <source>
        <strain evidence="8">cv. KIB-2019</strain>
    </source>
</reference>
<keyword evidence="5" id="KW-0342">GTP-binding</keyword>
<dbReference type="GO" id="GO:0045727">
    <property type="term" value="P:positive regulation of translation"/>
    <property type="evidence" value="ECO:0007669"/>
    <property type="project" value="TreeGrafter"/>
</dbReference>
<evidence type="ECO:0000256" key="1">
    <source>
        <dbReference type="ARBA" id="ARBA00005454"/>
    </source>
</evidence>
<keyword evidence="8" id="KW-1185">Reference proteome</keyword>
<evidence type="ECO:0000256" key="5">
    <source>
        <dbReference type="ARBA" id="ARBA00023134"/>
    </source>
</evidence>
<dbReference type="AlphaFoldDB" id="A0A9Q1MNR4"/>
<dbReference type="InterPro" id="IPR038363">
    <property type="entry name" value="LepA_C_sf"/>
</dbReference>
<dbReference type="OrthoDB" id="1074at2759"/>
<keyword evidence="2" id="KW-0547">Nucleotide-binding</keyword>
<dbReference type="InterPro" id="IPR013842">
    <property type="entry name" value="LepA_CTD"/>
</dbReference>
<dbReference type="GO" id="GO:0043022">
    <property type="term" value="F:ribosome binding"/>
    <property type="evidence" value="ECO:0007669"/>
    <property type="project" value="TreeGrafter"/>
</dbReference>
<dbReference type="EMBL" id="JAJAGQ010000005">
    <property type="protein sequence ID" value="KAJ8562646.1"/>
    <property type="molecule type" value="Genomic_DNA"/>
</dbReference>
<dbReference type="Gene3D" id="3.30.70.2570">
    <property type="entry name" value="Elongation factor 4, C-terminal domain"/>
    <property type="match status" value="1"/>
</dbReference>
<evidence type="ECO:0000256" key="3">
    <source>
        <dbReference type="ARBA" id="ARBA00022801"/>
    </source>
</evidence>
<dbReference type="Pfam" id="PF06421">
    <property type="entry name" value="LepA_C"/>
    <property type="match status" value="1"/>
</dbReference>
<proteinExistence type="inferred from homology"/>
<evidence type="ECO:0000256" key="2">
    <source>
        <dbReference type="ARBA" id="ARBA00022741"/>
    </source>
</evidence>
<evidence type="ECO:0000256" key="4">
    <source>
        <dbReference type="ARBA" id="ARBA00022917"/>
    </source>
</evidence>
<organism evidence="7 8">
    <name type="scientific">Anisodus acutangulus</name>
    <dbReference type="NCBI Taxonomy" id="402998"/>
    <lineage>
        <taxon>Eukaryota</taxon>
        <taxon>Viridiplantae</taxon>
        <taxon>Streptophyta</taxon>
        <taxon>Embryophyta</taxon>
        <taxon>Tracheophyta</taxon>
        <taxon>Spermatophyta</taxon>
        <taxon>Magnoliopsida</taxon>
        <taxon>eudicotyledons</taxon>
        <taxon>Gunneridae</taxon>
        <taxon>Pentapetalae</taxon>
        <taxon>asterids</taxon>
        <taxon>lamiids</taxon>
        <taxon>Solanales</taxon>
        <taxon>Solanaceae</taxon>
        <taxon>Solanoideae</taxon>
        <taxon>Hyoscyameae</taxon>
        <taxon>Anisodus</taxon>
    </lineage>
</organism>
<evidence type="ECO:0000313" key="8">
    <source>
        <dbReference type="Proteomes" id="UP001152561"/>
    </source>
</evidence>
<evidence type="ECO:0000259" key="6">
    <source>
        <dbReference type="Pfam" id="PF06421"/>
    </source>
</evidence>
<name>A0A9Q1MNR4_9SOLA</name>
<sequence length="179" mass="19726">MTVGFLSASIRSVADARVGDIITHFNRKAEQSLPGYKEATPMVFCGLFPVDADQYTESDLIKLDIVINGDRVEPLATIVHKDKAYSVGRALTQKLKELIPRQIFKVPIQATIGSKVIASEAISAIRKDVLAKCYGGDISRKKKLLKKQAEGKKRMKAIGKVDVPQEAFMAVLKLEKEVL</sequence>
<evidence type="ECO:0000313" key="7">
    <source>
        <dbReference type="EMBL" id="KAJ8562646.1"/>
    </source>
</evidence>